<keyword evidence="7" id="KW-1185">Reference proteome</keyword>
<dbReference type="AlphaFoldDB" id="B8LZP1"/>
<dbReference type="OrthoDB" id="426718at2759"/>
<organism evidence="6 7">
    <name type="scientific">Talaromyces stipitatus (strain ATCC 10500 / CBS 375.48 / QM 6759 / NRRL 1006)</name>
    <name type="common">Penicillium stipitatum</name>
    <dbReference type="NCBI Taxonomy" id="441959"/>
    <lineage>
        <taxon>Eukaryota</taxon>
        <taxon>Fungi</taxon>
        <taxon>Dikarya</taxon>
        <taxon>Ascomycota</taxon>
        <taxon>Pezizomycotina</taxon>
        <taxon>Eurotiomycetes</taxon>
        <taxon>Eurotiomycetidae</taxon>
        <taxon>Eurotiales</taxon>
        <taxon>Trichocomaceae</taxon>
        <taxon>Talaromyces</taxon>
        <taxon>Talaromyces sect. Talaromyces</taxon>
    </lineage>
</organism>
<evidence type="ECO:0000256" key="3">
    <source>
        <dbReference type="SAM" id="SignalP"/>
    </source>
</evidence>
<evidence type="ECO:0000259" key="4">
    <source>
        <dbReference type="Pfam" id="PF01764"/>
    </source>
</evidence>
<dbReference type="OMA" id="HRWYTIY"/>
<dbReference type="InParanoid" id="B8LZP1"/>
<dbReference type="HOGENOM" id="CLU_032957_1_0_1"/>
<accession>B8LZP1</accession>
<dbReference type="SUPFAM" id="SSF53474">
    <property type="entry name" value="alpha/beta-Hydrolases"/>
    <property type="match status" value="1"/>
</dbReference>
<feature type="chain" id="PRO_5002877462" evidence="3">
    <location>
        <begin position="20"/>
        <end position="296"/>
    </location>
</feature>
<feature type="signal peptide" evidence="3">
    <location>
        <begin position="1"/>
        <end position="19"/>
    </location>
</feature>
<dbReference type="Proteomes" id="UP000001745">
    <property type="component" value="Unassembled WGS sequence"/>
</dbReference>
<dbReference type="InterPro" id="IPR029058">
    <property type="entry name" value="AB_hydrolase_fold"/>
</dbReference>
<sequence length="296" mass="31083">MKVIYGIVAGALLALPATAAPKPITRRTITTSLLDKLDFFAQYSAAAYCSANLDTTGIALACSAGNCPEVEAADTTILYNFDSSSSFGDATGYVAVDNTNGYIIVSFRGSSDFSNWVANLDIPLIDASSICSGCKVHEGFWDTWATVASNVEATVESALSTYPGYTLVTTGHSLGGALAAIAASVFRASGYTVELYNYGQPRIGNLALADFITSENAGSNYRVTHTDDIVPKLPPKLLGYDHFSPEYWVTSDNNVAVTDSDVVEVQGVDSTAGNDGTSGDSTSAHSWYFVAISACS</sequence>
<keyword evidence="2" id="KW-0378">Hydrolase</keyword>
<dbReference type="InterPro" id="IPR005592">
    <property type="entry name" value="Mono/diacylglycerol_lipase_N"/>
</dbReference>
<proteinExistence type="predicted"/>
<evidence type="ECO:0000256" key="1">
    <source>
        <dbReference type="ARBA" id="ARBA00022729"/>
    </source>
</evidence>
<protein>
    <submittedName>
        <fullName evidence="6">Extracellular lipase, putative</fullName>
    </submittedName>
</protein>
<dbReference type="RefSeq" id="XP_002479427.1">
    <property type="nucleotide sequence ID" value="XM_002479382.1"/>
</dbReference>
<dbReference type="CDD" id="cd00519">
    <property type="entry name" value="Lipase_3"/>
    <property type="match status" value="1"/>
</dbReference>
<feature type="domain" description="Mono-/di-acylglycerol lipase N-terminal" evidence="5">
    <location>
        <begin position="13"/>
        <end position="79"/>
    </location>
</feature>
<dbReference type="EMBL" id="EQ962653">
    <property type="protein sequence ID" value="EED22464.1"/>
    <property type="molecule type" value="Genomic_DNA"/>
</dbReference>
<evidence type="ECO:0000313" key="6">
    <source>
        <dbReference type="EMBL" id="EED22464.1"/>
    </source>
</evidence>
<dbReference type="PhylomeDB" id="B8LZP1"/>
<reference evidence="7" key="1">
    <citation type="journal article" date="2015" name="Genome Announc.">
        <title>Genome sequence of the AIDS-associated pathogen Penicillium marneffei (ATCC18224) and its near taxonomic relative Talaromyces stipitatus (ATCC10500).</title>
        <authorList>
            <person name="Nierman W.C."/>
            <person name="Fedorova-Abrams N.D."/>
            <person name="Andrianopoulos A."/>
        </authorList>
    </citation>
    <scope>NUCLEOTIDE SEQUENCE [LARGE SCALE GENOMIC DNA]</scope>
    <source>
        <strain evidence="7">ATCC 10500 / CBS 375.48 / QM 6759 / NRRL 1006</strain>
    </source>
</reference>
<dbReference type="PANTHER" id="PTHR46640">
    <property type="entry name" value="TRIACYLGLYCEROL LIPASE, PUTATIVE (AFU_ORTHOLOGUE AFUA_6G06510)-RELATED"/>
    <property type="match status" value="1"/>
</dbReference>
<dbReference type="VEuPathDB" id="FungiDB:TSTA_097130"/>
<name>B8LZP1_TALSN</name>
<dbReference type="GO" id="GO:0016787">
    <property type="term" value="F:hydrolase activity"/>
    <property type="evidence" value="ECO:0007669"/>
    <property type="project" value="UniProtKB-KW"/>
</dbReference>
<keyword evidence="1 3" id="KW-0732">Signal</keyword>
<gene>
    <name evidence="6" type="ORF">TSTA_097130</name>
</gene>
<dbReference type="GeneID" id="8109494"/>
<evidence type="ECO:0000256" key="2">
    <source>
        <dbReference type="ARBA" id="ARBA00022801"/>
    </source>
</evidence>
<dbReference type="eggNOG" id="KOG4569">
    <property type="taxonomic scope" value="Eukaryota"/>
</dbReference>
<dbReference type="InterPro" id="IPR002921">
    <property type="entry name" value="Fungal_lipase-type"/>
</dbReference>
<dbReference type="Pfam" id="PF01764">
    <property type="entry name" value="Lipase_3"/>
    <property type="match status" value="1"/>
</dbReference>
<evidence type="ECO:0000313" key="7">
    <source>
        <dbReference type="Proteomes" id="UP000001745"/>
    </source>
</evidence>
<dbReference type="Pfam" id="PF03893">
    <property type="entry name" value="Lipase3_N"/>
    <property type="match status" value="1"/>
</dbReference>
<dbReference type="STRING" id="441959.B8LZP1"/>
<dbReference type="InterPro" id="IPR051299">
    <property type="entry name" value="AB_hydrolase_lip/est"/>
</dbReference>
<dbReference type="Gene3D" id="3.40.50.1820">
    <property type="entry name" value="alpha/beta hydrolase"/>
    <property type="match status" value="1"/>
</dbReference>
<feature type="domain" description="Fungal lipase-type" evidence="4">
    <location>
        <begin position="104"/>
        <end position="236"/>
    </location>
</feature>
<dbReference type="PANTHER" id="PTHR46640:SF1">
    <property type="entry name" value="FUNGAL LIPASE-LIKE DOMAIN-CONTAINING PROTEIN-RELATED"/>
    <property type="match status" value="1"/>
</dbReference>
<dbReference type="GO" id="GO:0016042">
    <property type="term" value="P:lipid catabolic process"/>
    <property type="evidence" value="ECO:0007669"/>
    <property type="project" value="InterPro"/>
</dbReference>
<evidence type="ECO:0000259" key="5">
    <source>
        <dbReference type="Pfam" id="PF03893"/>
    </source>
</evidence>